<dbReference type="EMBL" id="GBRH01271267">
    <property type="protein sequence ID" value="JAD26628.1"/>
    <property type="molecule type" value="Transcribed_RNA"/>
</dbReference>
<dbReference type="AlphaFoldDB" id="A0A0A8YM48"/>
<evidence type="ECO:0008006" key="3">
    <source>
        <dbReference type="Google" id="ProtNLM"/>
    </source>
</evidence>
<feature type="chain" id="PRO_5002061865" description="Pectinesterase inhibitor domain-containing protein" evidence="1">
    <location>
        <begin position="31"/>
        <end position="208"/>
    </location>
</feature>
<protein>
    <recommendedName>
        <fullName evidence="3">Pectinesterase inhibitor domain-containing protein</fullName>
    </recommendedName>
</protein>
<organism evidence="2">
    <name type="scientific">Arundo donax</name>
    <name type="common">Giant reed</name>
    <name type="synonym">Donax arundinaceus</name>
    <dbReference type="NCBI Taxonomy" id="35708"/>
    <lineage>
        <taxon>Eukaryota</taxon>
        <taxon>Viridiplantae</taxon>
        <taxon>Streptophyta</taxon>
        <taxon>Embryophyta</taxon>
        <taxon>Tracheophyta</taxon>
        <taxon>Spermatophyta</taxon>
        <taxon>Magnoliopsida</taxon>
        <taxon>Liliopsida</taxon>
        <taxon>Poales</taxon>
        <taxon>Poaceae</taxon>
        <taxon>PACMAD clade</taxon>
        <taxon>Arundinoideae</taxon>
        <taxon>Arundineae</taxon>
        <taxon>Arundo</taxon>
    </lineage>
</organism>
<dbReference type="SUPFAM" id="SSF101148">
    <property type="entry name" value="Plant invertase/pectin methylesterase inhibitor"/>
    <property type="match status" value="1"/>
</dbReference>
<keyword evidence="1" id="KW-0732">Signal</keyword>
<reference evidence="2" key="2">
    <citation type="journal article" date="2015" name="Data Brief">
        <title>Shoot transcriptome of the giant reed, Arundo donax.</title>
        <authorList>
            <person name="Barrero R.A."/>
            <person name="Guerrero F.D."/>
            <person name="Moolhuijzen P."/>
            <person name="Goolsby J.A."/>
            <person name="Tidwell J."/>
            <person name="Bellgard S.E."/>
            <person name="Bellgard M.I."/>
        </authorList>
    </citation>
    <scope>NUCLEOTIDE SEQUENCE</scope>
    <source>
        <tissue evidence="2">Shoot tissue taken approximately 20 cm above the soil surface</tissue>
    </source>
</reference>
<accession>A0A0A8YM48</accession>
<dbReference type="Gene3D" id="1.20.140.40">
    <property type="entry name" value="Invertase/pectin methylesterase inhibitor family protein"/>
    <property type="match status" value="1"/>
</dbReference>
<proteinExistence type="predicted"/>
<name>A0A0A8YM48_ARUDO</name>
<reference evidence="2" key="1">
    <citation type="submission" date="2014-09" db="EMBL/GenBank/DDBJ databases">
        <authorList>
            <person name="Magalhaes I.L.F."/>
            <person name="Oliveira U."/>
            <person name="Santos F.R."/>
            <person name="Vidigal T.H.D.A."/>
            <person name="Brescovit A.D."/>
            <person name="Santos A.J."/>
        </authorList>
    </citation>
    <scope>NUCLEOTIDE SEQUENCE</scope>
    <source>
        <tissue evidence="2">Shoot tissue taken approximately 20 cm above the soil surface</tissue>
    </source>
</reference>
<evidence type="ECO:0000313" key="2">
    <source>
        <dbReference type="EMBL" id="JAD26628.1"/>
    </source>
</evidence>
<feature type="signal peptide" evidence="1">
    <location>
        <begin position="1"/>
        <end position="30"/>
    </location>
</feature>
<sequence length="208" mass="22847">MMMVAARTTTSVLAAVLLCTMAFFLLAADAGEVSSHHDLVAKACGGVMRHRWGLSTTTREYCESELRSHKQSTAAKNLRDLTLVTIDLMQSAAADADSKLSGLSVHSNHSARTARYCRLDYADLGGTVPVCRAIVEEYMDGDNQLSPADHFQCMERMANAASECWSRIVLDKELGKVMSKEVSQLTDRSFLYQAMLEEMLGVIDDNSI</sequence>
<evidence type="ECO:0000256" key="1">
    <source>
        <dbReference type="SAM" id="SignalP"/>
    </source>
</evidence>
<dbReference type="InterPro" id="IPR035513">
    <property type="entry name" value="Invertase/methylesterase_inhib"/>
</dbReference>